<sequence length="500" mass="55053">MGRSPLLKNKMGKLRITGKDLRSIGFPEGRCVQIAINDLPNRFKKVSHYAVLDLLKPVVENPFDFLEDERFAVTAAALIEQHQYDLKKSATRHAEVSEELLNKLRSLRNENVKGLNEEKVDYPLYGKEFIEQGAINQMEIAVRLPVTVAGALMPDAHQGYGLPIGGVLATENAVIPYGVGVDIGCRMCLSIYDLPAGLVSDQKDHLKTILDKNTLFGAGQEFKNNKDHEVLDNKAFNENPLLKSLQMKAAKQLGSSGSGNHFVEFGIVEITDPNNEFKIPVGNYLSALSHSGSRGLGATIANHYTKVAMQKCVLPQDAKHLAWLDLNTQEGQEYWIAMNLAGDYASACHHRIHEKMAEALGEHPIAVIENHHNFAWKETWNGKEVITHRKGATPAGKNVLGIIPGSMTAPGFIVRGKGNETSINSASHGAGRRLSRTQAEKSITRPELNKLLTDEGITLIGGGLDENPRAYKDIRDVMKAQTDLVEVLGLFYPKIVKMDT</sequence>
<keyword evidence="5" id="KW-0692">RNA repair</keyword>
<dbReference type="GO" id="GO:0003909">
    <property type="term" value="F:DNA ligase activity"/>
    <property type="evidence" value="ECO:0007669"/>
    <property type="project" value="TreeGrafter"/>
</dbReference>
<keyword evidence="2" id="KW-0436">Ligase</keyword>
<protein>
    <recommendedName>
        <fullName evidence="1">3'-phosphate/5'-hydroxy nucleic acid ligase</fullName>
        <ecNumber evidence="1">6.5.1.8</ecNumber>
    </recommendedName>
</protein>
<evidence type="ECO:0000256" key="5">
    <source>
        <dbReference type="ARBA" id="ARBA00022800"/>
    </source>
</evidence>
<dbReference type="Pfam" id="PF01139">
    <property type="entry name" value="RtcB"/>
    <property type="match status" value="1"/>
</dbReference>
<comment type="cofactor">
    <cofactor evidence="11">
        <name>Mn(2+)</name>
        <dbReference type="ChEBI" id="CHEBI:29035"/>
    </cofactor>
    <text evidence="11">Binds 2 manganese ions per subunit.</text>
</comment>
<evidence type="ECO:0000256" key="2">
    <source>
        <dbReference type="ARBA" id="ARBA00022598"/>
    </source>
</evidence>
<dbReference type="PANTHER" id="PTHR43749:SF2">
    <property type="entry name" value="RNA-SPLICING LIGASE RTCB"/>
    <property type="match status" value="1"/>
</dbReference>
<keyword evidence="6 10" id="KW-0342">GTP-binding</keyword>
<evidence type="ECO:0000256" key="12">
    <source>
        <dbReference type="SAM" id="Coils"/>
    </source>
</evidence>
<dbReference type="InterPro" id="IPR052915">
    <property type="entry name" value="RtcB-like"/>
</dbReference>
<name>H8KLI5_SOLCM</name>
<evidence type="ECO:0000256" key="8">
    <source>
        <dbReference type="ARBA" id="ARBA00047746"/>
    </source>
</evidence>
<feature type="binding site" evidence="11">
    <location>
        <position position="261"/>
    </location>
    <ligand>
        <name>Mn(2+)</name>
        <dbReference type="ChEBI" id="CHEBI:29035"/>
        <label>1</label>
    </ligand>
</feature>
<feature type="binding site" evidence="10">
    <location>
        <begin position="404"/>
        <end position="407"/>
    </location>
    <ligand>
        <name>GMP</name>
        <dbReference type="ChEBI" id="CHEBI:58115"/>
    </ligand>
</feature>
<evidence type="ECO:0000256" key="3">
    <source>
        <dbReference type="ARBA" id="ARBA00022723"/>
    </source>
</evidence>
<evidence type="ECO:0000256" key="7">
    <source>
        <dbReference type="ARBA" id="ARBA00023211"/>
    </source>
</evidence>
<dbReference type="GO" id="GO:0006281">
    <property type="term" value="P:DNA repair"/>
    <property type="evidence" value="ECO:0007669"/>
    <property type="project" value="TreeGrafter"/>
</dbReference>
<dbReference type="InterPro" id="IPR036025">
    <property type="entry name" value="RtcB-like_sf"/>
</dbReference>
<proteinExistence type="predicted"/>
<dbReference type="GO" id="GO:0030145">
    <property type="term" value="F:manganese ion binding"/>
    <property type="evidence" value="ECO:0007669"/>
    <property type="project" value="TreeGrafter"/>
</dbReference>
<dbReference type="STRING" id="929556.Solca_3875"/>
<evidence type="ECO:0000256" key="11">
    <source>
        <dbReference type="PIRSR" id="PIRSR601233-3"/>
    </source>
</evidence>
<comment type="catalytic activity">
    <reaction evidence="8">
        <text>a 3'-end 3'-phospho-ribonucleotide-RNA + a 5'-end dephospho-ribonucleoside-RNA + GTP = a ribonucleotidyl-ribonucleotide-RNA + GMP + diphosphate</text>
        <dbReference type="Rhea" id="RHEA:68076"/>
        <dbReference type="Rhea" id="RHEA-COMP:10463"/>
        <dbReference type="Rhea" id="RHEA-COMP:13936"/>
        <dbReference type="Rhea" id="RHEA-COMP:17355"/>
        <dbReference type="ChEBI" id="CHEBI:33019"/>
        <dbReference type="ChEBI" id="CHEBI:37565"/>
        <dbReference type="ChEBI" id="CHEBI:58115"/>
        <dbReference type="ChEBI" id="CHEBI:83062"/>
        <dbReference type="ChEBI" id="CHEBI:138284"/>
        <dbReference type="ChEBI" id="CHEBI:173118"/>
        <dbReference type="EC" id="6.5.1.8"/>
    </reaction>
</comment>
<dbReference type="EMBL" id="CP003349">
    <property type="protein sequence ID" value="AFD08872.1"/>
    <property type="molecule type" value="Genomic_DNA"/>
</dbReference>
<dbReference type="HOGENOM" id="CLU_022279_1_0_10"/>
<reference evidence="13" key="1">
    <citation type="submission" date="2012-02" db="EMBL/GenBank/DDBJ databases">
        <title>The complete genome of Solitalea canadensis DSM 3403.</title>
        <authorList>
            <consortium name="US DOE Joint Genome Institute (JGI-PGF)"/>
            <person name="Lucas S."/>
            <person name="Copeland A."/>
            <person name="Lapidus A."/>
            <person name="Glavina del Rio T."/>
            <person name="Dalin E."/>
            <person name="Tice H."/>
            <person name="Bruce D."/>
            <person name="Goodwin L."/>
            <person name="Pitluck S."/>
            <person name="Peters L."/>
            <person name="Ovchinnikova G."/>
            <person name="Lu M."/>
            <person name="Kyrpides N."/>
            <person name="Mavromatis K."/>
            <person name="Ivanova N."/>
            <person name="Brettin T."/>
            <person name="Detter J.C."/>
            <person name="Han C."/>
            <person name="Larimer F."/>
            <person name="Land M."/>
            <person name="Hauser L."/>
            <person name="Markowitz V."/>
            <person name="Cheng J.-F."/>
            <person name="Hugenholtz P."/>
            <person name="Woyke T."/>
            <person name="Wu D."/>
            <person name="Spring S."/>
            <person name="Schroeder M."/>
            <person name="Kopitz M."/>
            <person name="Brambilla E."/>
            <person name="Klenk H.-P."/>
            <person name="Eisen J.A."/>
        </authorList>
    </citation>
    <scope>NUCLEOTIDE SEQUENCE</scope>
    <source>
        <strain evidence="13">DSM 3403</strain>
    </source>
</reference>
<keyword evidence="3 11" id="KW-0479">Metal-binding</keyword>
<dbReference type="GO" id="GO:0005525">
    <property type="term" value="F:GTP binding"/>
    <property type="evidence" value="ECO:0007669"/>
    <property type="project" value="UniProtKB-KW"/>
</dbReference>
<feature type="coiled-coil region" evidence="12">
    <location>
        <begin position="90"/>
        <end position="117"/>
    </location>
</feature>
<gene>
    <name evidence="13" type="ordered locus">Solca_3875</name>
</gene>
<feature type="binding site" evidence="11">
    <location>
        <position position="372"/>
    </location>
    <ligand>
        <name>Mn(2+)</name>
        <dbReference type="ChEBI" id="CHEBI:29035"/>
        <label>2</label>
    </ligand>
</feature>
<evidence type="ECO:0000256" key="9">
    <source>
        <dbReference type="PIRSR" id="PIRSR601233-1"/>
    </source>
</evidence>
<keyword evidence="14" id="KW-1185">Reference proteome</keyword>
<feature type="binding site" evidence="10">
    <location>
        <begin position="260"/>
        <end position="264"/>
    </location>
    <ligand>
        <name>GMP</name>
        <dbReference type="ChEBI" id="CHEBI:58115"/>
    </ligand>
</feature>
<keyword evidence="12" id="KW-0175">Coiled coil</keyword>
<dbReference type="EC" id="6.5.1.8" evidence="1"/>
<evidence type="ECO:0000313" key="14">
    <source>
        <dbReference type="Proteomes" id="UP000007590"/>
    </source>
</evidence>
<accession>H8KLI5</accession>
<dbReference type="SUPFAM" id="SSF103365">
    <property type="entry name" value="Hypothetical protein PH1602"/>
    <property type="match status" value="1"/>
</dbReference>
<dbReference type="AlphaFoldDB" id="H8KLI5"/>
<dbReference type="InterPro" id="IPR001233">
    <property type="entry name" value="RtcB"/>
</dbReference>
<evidence type="ECO:0000256" key="1">
    <source>
        <dbReference type="ARBA" id="ARBA00012726"/>
    </source>
</evidence>
<dbReference type="GO" id="GO:0006396">
    <property type="term" value="P:RNA processing"/>
    <property type="evidence" value="ECO:0007669"/>
    <property type="project" value="InterPro"/>
</dbReference>
<dbReference type="GO" id="GO:0170057">
    <property type="term" value="F:RNA ligase (GTP) activity"/>
    <property type="evidence" value="ECO:0007669"/>
    <property type="project" value="UniProtKB-EC"/>
</dbReference>
<evidence type="ECO:0000313" key="13">
    <source>
        <dbReference type="EMBL" id="AFD08872.1"/>
    </source>
</evidence>
<dbReference type="KEGG" id="scn:Solca_3875"/>
<organism evidence="13 14">
    <name type="scientific">Solitalea canadensis (strain ATCC 29591 / DSM 3403 / JCM 21819 / LMG 8368 / NBRC 15130 / NCIMB 12057 / USAM 9D)</name>
    <name type="common">Flexibacter canadensis</name>
    <dbReference type="NCBI Taxonomy" id="929556"/>
    <lineage>
        <taxon>Bacteria</taxon>
        <taxon>Pseudomonadati</taxon>
        <taxon>Bacteroidota</taxon>
        <taxon>Sphingobacteriia</taxon>
        <taxon>Sphingobacteriales</taxon>
        <taxon>Sphingobacteriaceae</taxon>
        <taxon>Solitalea</taxon>
    </lineage>
</organism>
<dbReference type="Gene3D" id="3.90.1860.10">
    <property type="entry name" value="tRNA-splicing ligase RtcB"/>
    <property type="match status" value="1"/>
</dbReference>
<keyword evidence="4 10" id="KW-0547">Nucleotide-binding</keyword>
<evidence type="ECO:0000256" key="10">
    <source>
        <dbReference type="PIRSR" id="PIRSR601233-2"/>
    </source>
</evidence>
<feature type="active site" description="GMP-histidine intermediate" evidence="9">
    <location>
        <position position="428"/>
    </location>
</feature>
<dbReference type="GO" id="GO:0042245">
    <property type="term" value="P:RNA repair"/>
    <property type="evidence" value="ECO:0007669"/>
    <property type="project" value="UniProtKB-KW"/>
</dbReference>
<evidence type="ECO:0000256" key="6">
    <source>
        <dbReference type="ARBA" id="ARBA00023134"/>
    </source>
</evidence>
<feature type="binding site" evidence="10">
    <location>
        <begin position="372"/>
        <end position="373"/>
    </location>
    <ligand>
        <name>GMP</name>
        <dbReference type="ChEBI" id="CHEBI:58115"/>
    </ligand>
</feature>
<dbReference type="eggNOG" id="COG1690">
    <property type="taxonomic scope" value="Bacteria"/>
</dbReference>
<feature type="binding site" evidence="11">
    <location>
        <position position="182"/>
    </location>
    <ligand>
        <name>Mn(2+)</name>
        <dbReference type="ChEBI" id="CHEBI:29035"/>
        <label>1</label>
    </ligand>
</feature>
<keyword evidence="7 11" id="KW-0464">Manganese</keyword>
<feature type="binding site" evidence="11">
    <location>
        <position position="290"/>
    </location>
    <ligand>
        <name>Mn(2+)</name>
        <dbReference type="ChEBI" id="CHEBI:29035"/>
        <label>2</label>
    </ligand>
</feature>
<dbReference type="Proteomes" id="UP000007590">
    <property type="component" value="Chromosome"/>
</dbReference>
<evidence type="ECO:0000256" key="4">
    <source>
        <dbReference type="ARBA" id="ARBA00022741"/>
    </source>
</evidence>
<dbReference type="PANTHER" id="PTHR43749">
    <property type="entry name" value="RNA-SPLICING LIGASE RTCB"/>
    <property type="match status" value="1"/>
</dbReference>
<feature type="binding site" evidence="10">
    <location>
        <begin position="428"/>
        <end position="431"/>
    </location>
    <ligand>
        <name>GMP</name>
        <dbReference type="ChEBI" id="CHEBI:58115"/>
    </ligand>
</feature>